<comment type="caution">
    <text evidence="2">The sequence shown here is derived from an EMBL/GenBank/DDBJ whole genome shotgun (WGS) entry which is preliminary data.</text>
</comment>
<proteinExistence type="predicted"/>
<reference evidence="2 3" key="1">
    <citation type="submission" date="2020-04" db="EMBL/GenBank/DDBJ databases">
        <authorList>
            <person name="Alioto T."/>
            <person name="Alioto T."/>
            <person name="Gomez Garrido J."/>
        </authorList>
    </citation>
    <scope>NUCLEOTIDE SEQUENCE [LARGE SCALE GENOMIC DNA]</scope>
</reference>
<accession>A0A8S1CAN1</accession>
<dbReference type="Proteomes" id="UP000494165">
    <property type="component" value="Unassembled WGS sequence"/>
</dbReference>
<feature type="region of interest" description="Disordered" evidence="1">
    <location>
        <begin position="82"/>
        <end position="123"/>
    </location>
</feature>
<evidence type="ECO:0000256" key="1">
    <source>
        <dbReference type="SAM" id="MobiDB-lite"/>
    </source>
</evidence>
<protein>
    <submittedName>
        <fullName evidence="2">Uncharacterized protein</fullName>
    </submittedName>
</protein>
<gene>
    <name evidence="2" type="ORF">CLODIP_2_CD02748</name>
</gene>
<organism evidence="2 3">
    <name type="scientific">Cloeon dipterum</name>
    <dbReference type="NCBI Taxonomy" id="197152"/>
    <lineage>
        <taxon>Eukaryota</taxon>
        <taxon>Metazoa</taxon>
        <taxon>Ecdysozoa</taxon>
        <taxon>Arthropoda</taxon>
        <taxon>Hexapoda</taxon>
        <taxon>Insecta</taxon>
        <taxon>Pterygota</taxon>
        <taxon>Palaeoptera</taxon>
        <taxon>Ephemeroptera</taxon>
        <taxon>Pisciforma</taxon>
        <taxon>Baetidae</taxon>
        <taxon>Cloeon</taxon>
    </lineage>
</organism>
<evidence type="ECO:0000313" key="3">
    <source>
        <dbReference type="Proteomes" id="UP000494165"/>
    </source>
</evidence>
<dbReference type="AlphaFoldDB" id="A0A8S1CAN1"/>
<evidence type="ECO:0000313" key="2">
    <source>
        <dbReference type="EMBL" id="CAB3368863.1"/>
    </source>
</evidence>
<name>A0A8S1CAN1_9INSE</name>
<feature type="compositionally biased region" description="Basic and acidic residues" evidence="1">
    <location>
        <begin position="105"/>
        <end position="123"/>
    </location>
</feature>
<sequence length="123" mass="14308">MSVTPREQRRCRPWCSILRRRSKVPTSVPKLQVMRASDCNCDVGQQLRSQSDDEILAQIAELNDADLSPSILRRRFKTLKKRDTAQRHTIGSAMWTQPEPETEQEDKKNAIVQDKDYLTPEQR</sequence>
<dbReference type="EMBL" id="CADEPI010000040">
    <property type="protein sequence ID" value="CAB3368863.1"/>
    <property type="molecule type" value="Genomic_DNA"/>
</dbReference>
<keyword evidence="3" id="KW-1185">Reference proteome</keyword>